<accession>A0A265NC76</accession>
<dbReference type="OrthoDB" id="8480699at2"/>
<gene>
    <name evidence="1" type="ORF">CIL03_00335</name>
</gene>
<evidence type="ECO:0000313" key="2">
    <source>
        <dbReference type="Proteomes" id="UP000216498"/>
    </source>
</evidence>
<dbReference type="AlphaFoldDB" id="A0A265NC76"/>
<keyword evidence="2" id="KW-1185">Reference proteome</keyword>
<proteinExistence type="predicted"/>
<organism evidence="1 2">
    <name type="scientific">Virgibacillus indicus</name>
    <dbReference type="NCBI Taxonomy" id="2024554"/>
    <lineage>
        <taxon>Bacteria</taxon>
        <taxon>Bacillati</taxon>
        <taxon>Bacillota</taxon>
        <taxon>Bacilli</taxon>
        <taxon>Bacillales</taxon>
        <taxon>Bacillaceae</taxon>
        <taxon>Virgibacillus</taxon>
    </lineage>
</organism>
<sequence length="108" mass="12695">MMNNSGWIRGYMSKSYSGEDFLIHVGTCIEDQLKEWDEGYAVNIMKFRDYVFVVKNGDKYYEMELTKDEVELLKGKSPYSLDRKIWLELMNQGLEILEGFGNYIGRVL</sequence>
<comment type="caution">
    <text evidence="1">The sequence shown here is derived from an EMBL/GenBank/DDBJ whole genome shotgun (WGS) entry which is preliminary data.</text>
</comment>
<protein>
    <submittedName>
        <fullName evidence="1">Uncharacterized protein</fullName>
    </submittedName>
</protein>
<evidence type="ECO:0000313" key="1">
    <source>
        <dbReference type="EMBL" id="OZU89628.1"/>
    </source>
</evidence>
<dbReference type="Proteomes" id="UP000216498">
    <property type="component" value="Unassembled WGS sequence"/>
</dbReference>
<reference evidence="1 2" key="1">
    <citation type="submission" date="2017-08" db="EMBL/GenBank/DDBJ databases">
        <title>Virgibacillus indicus sp. nov. and Virgibacillus profoundi sp. nov, two moderately halophilic bacteria isolated from marine sediment by using the Microfluidic Streak Plate.</title>
        <authorList>
            <person name="Xu B."/>
            <person name="Hu B."/>
            <person name="Wang J."/>
            <person name="Zhu Y."/>
            <person name="Huang L."/>
            <person name="Du W."/>
            <person name="Huang Y."/>
        </authorList>
    </citation>
    <scope>NUCLEOTIDE SEQUENCE [LARGE SCALE GENOMIC DNA]</scope>
    <source>
        <strain evidence="1 2">IO3-P2-C2</strain>
    </source>
</reference>
<name>A0A265NC76_9BACI</name>
<dbReference type="RefSeq" id="WP_094883229.1">
    <property type="nucleotide sequence ID" value="NZ_NPMS01000001.1"/>
</dbReference>
<dbReference type="EMBL" id="NPMS01000001">
    <property type="protein sequence ID" value="OZU89628.1"/>
    <property type="molecule type" value="Genomic_DNA"/>
</dbReference>